<dbReference type="AlphaFoldDB" id="A0A6M3J1D8"/>
<evidence type="ECO:0000313" key="1">
    <source>
        <dbReference type="EMBL" id="QJA62662.1"/>
    </source>
</evidence>
<reference evidence="1" key="1">
    <citation type="submission" date="2020-03" db="EMBL/GenBank/DDBJ databases">
        <title>The deep terrestrial virosphere.</title>
        <authorList>
            <person name="Holmfeldt K."/>
            <person name="Nilsson E."/>
            <person name="Simone D."/>
            <person name="Lopez-Fernandez M."/>
            <person name="Wu X."/>
            <person name="de Brujin I."/>
            <person name="Lundin D."/>
            <person name="Andersson A."/>
            <person name="Bertilsson S."/>
            <person name="Dopson M."/>
        </authorList>
    </citation>
    <scope>NUCLEOTIDE SEQUENCE</scope>
    <source>
        <strain evidence="2">MM415A01194</strain>
        <strain evidence="1">MM415B00742</strain>
    </source>
</reference>
<accession>A0A6M3J1D8</accession>
<protein>
    <submittedName>
        <fullName evidence="1">Putative structural protein</fullName>
    </submittedName>
</protein>
<evidence type="ECO:0000313" key="2">
    <source>
        <dbReference type="EMBL" id="QJA77885.1"/>
    </source>
</evidence>
<dbReference type="EMBL" id="MT142308">
    <property type="protein sequence ID" value="QJA77885.1"/>
    <property type="molecule type" value="Genomic_DNA"/>
</dbReference>
<sequence length="1066" mass="116568">MNAEQFLESKKGTAEEFLSTRSFTDKALDFLTMGHIYGEYGPEKEVSFDAQGKMTRAEVPTGDPGFFQDPVTALAMGGAAGVRAASKPLLAAGREALGWFTGGGSEVPQLVKAGAKGITRVAEIPALAETAAKRAGKPFAEVPVKATIAEPVSRVAAEATPRIAPQEIVQPGATSGGKQPWEMTAAEFDNHYAFHATKESNLPSIIENGVTKGSWAVGNVKGFPGDKLLIVPQSELTARGATPSKFGAWNLLEPEGARARQYTNPIPADKITIIDKTDNPHEALIRQALSEGKPVPPSVLKDYPEAGVKSTQLDTLIPEVKGGATGELPKYAEGSAINLERLNTTEDVRQFINVRTQEAEKTIGKHPVTWEQTRAQAEALGWDTKAIRKEWDKKGAFTAAEIDATRQTNLNAITELQQAIKELPYDQTTLTPELRAKVLDSMELIRVTSQAASEAGRALNIHKRILSHDPAFKQASEMERVLKAITGKGTKRTDELINGLRELDFSNTAEVNRFIYNATKTPWQKLSNGAYELWINGLLSNPLTHIVNTTSNALTMAYSYPERLMGAGIEAARAKITGTPRSIFFGETAQDIFSISKGLQDAVARFGHTMRYGERVTKLDYPPSALPDKIARLLPTRALVAEDAFFKGFIENQEMNRLAYRKAAKEGLQGEAFKQRVTNLLIHPEEQMLNDVAKRGQYLTYQKEVGEVGRLIFNARDKVPGLKYFIPFVKTPLNIAKFALERTPLNFGRLAARAAKGELKGAQLSEELAKPIMGTMLGTATYQLAEQGYITGGTPKNAAERNEKLATGWQPYSVKIGDTYYSYGRLEPLGSIMGMAADMSQIKGEMHEKENFNLAAAIMGSITNNISNKTFMQGFTNMIQGISDPGRYGANIVKQLAGSVVPAVSGGVARAIDPNVRDIRSIGDTLQSRIPVAAESLPPKLTVWGDPVERPGSLIGRMLSPMQISQEKGSPIEKELTRLDLDIGYPSRKVKDFEIPAEDYWKIVKSSGEPAKKILDKLATSEKWLSLPDKIKEKTISSVVAQFREAEARKMEARLIREGKIKAVNW</sequence>
<proteinExistence type="predicted"/>
<name>A0A6M3J1D8_9ZZZZ</name>
<organism evidence="1">
    <name type="scientific">viral metagenome</name>
    <dbReference type="NCBI Taxonomy" id="1070528"/>
    <lineage>
        <taxon>unclassified sequences</taxon>
        <taxon>metagenomes</taxon>
        <taxon>organismal metagenomes</taxon>
    </lineage>
</organism>
<gene>
    <name evidence="2" type="ORF">MM415A01194_0004</name>
    <name evidence="1" type="ORF">MM415B00742_0002</name>
</gene>
<dbReference type="EMBL" id="MT141478">
    <property type="protein sequence ID" value="QJA62662.1"/>
    <property type="molecule type" value="Genomic_DNA"/>
</dbReference>